<dbReference type="FunFam" id="2.130.10.10:FF:001248">
    <property type="entry name" value="WD repeat domain 78"/>
    <property type="match status" value="1"/>
</dbReference>
<keyword evidence="2" id="KW-0963">Cytoplasm</keyword>
<evidence type="ECO:0000256" key="2">
    <source>
        <dbReference type="ARBA" id="ARBA00022490"/>
    </source>
</evidence>
<keyword evidence="4" id="KW-0677">Repeat</keyword>
<dbReference type="GO" id="GO:0005858">
    <property type="term" value="C:axonemal dynein complex"/>
    <property type="evidence" value="ECO:0007669"/>
    <property type="project" value="TreeGrafter"/>
</dbReference>
<evidence type="ECO:0000256" key="5">
    <source>
        <dbReference type="ARBA" id="ARBA00022846"/>
    </source>
</evidence>
<evidence type="ECO:0000256" key="11">
    <source>
        <dbReference type="ARBA" id="ARBA00041557"/>
    </source>
</evidence>
<feature type="compositionally biased region" description="Polar residues" evidence="13">
    <location>
        <begin position="117"/>
        <end position="126"/>
    </location>
</feature>
<dbReference type="InterPro" id="IPR036322">
    <property type="entry name" value="WD40_repeat_dom_sf"/>
</dbReference>
<dbReference type="EMBL" id="GBEZ01004680">
    <property type="protein sequence ID" value="JAC80558.1"/>
    <property type="molecule type" value="Transcribed_RNA"/>
</dbReference>
<proteinExistence type="predicted"/>
<evidence type="ECO:0000256" key="1">
    <source>
        <dbReference type="ARBA" id="ARBA00004611"/>
    </source>
</evidence>
<evidence type="ECO:0000256" key="6">
    <source>
        <dbReference type="ARBA" id="ARBA00023069"/>
    </source>
</evidence>
<dbReference type="GO" id="GO:0045504">
    <property type="term" value="F:dynein heavy chain binding"/>
    <property type="evidence" value="ECO:0007669"/>
    <property type="project" value="TreeGrafter"/>
</dbReference>
<protein>
    <recommendedName>
        <fullName evidence="10">Dynein axonemal intermediate chain 4</fullName>
    </recommendedName>
    <alternativeName>
        <fullName evidence="11">WD repeat-containing protein 78</fullName>
    </alternativeName>
</protein>
<evidence type="ECO:0000256" key="12">
    <source>
        <dbReference type="PROSITE-ProRule" id="PRU00221"/>
    </source>
</evidence>
<feature type="compositionally biased region" description="Low complexity" evidence="13">
    <location>
        <begin position="452"/>
        <end position="470"/>
    </location>
</feature>
<dbReference type="PANTHER" id="PTHR12442:SF12">
    <property type="entry name" value="DYNEIN AXONEMAL INTERMEDIATE CHAIN 4"/>
    <property type="match status" value="1"/>
</dbReference>
<dbReference type="AlphaFoldDB" id="A0A061S8J8"/>
<dbReference type="InterPro" id="IPR050687">
    <property type="entry name" value="Dynein_IC"/>
</dbReference>
<feature type="region of interest" description="Disordered" evidence="13">
    <location>
        <begin position="1"/>
        <end position="61"/>
    </location>
</feature>
<dbReference type="PROSITE" id="PS50294">
    <property type="entry name" value="WD_REPEATS_REGION"/>
    <property type="match status" value="1"/>
</dbReference>
<feature type="compositionally biased region" description="Polar residues" evidence="13">
    <location>
        <begin position="16"/>
        <end position="25"/>
    </location>
</feature>
<sequence length="885" mass="95991">MSDSSRKWKNLPPTRGSLQSNASIRSSRRTGMRQSRTKGSRSSVAQSRATAQGAGDRDRIVVIVDGKDVTPKPMMSLKPTVLKGGQLLSGSANSDSQSDMSELAVMERLSSTGFSQSLFSDSASETPKSEAAEAADRADMSAEQEQVASSEGSAKAKPPNLSELFDYHETLTEKDLNAEVFITLSETETIWMFERPSVSVSMESADARYVQDDNERYKKTLKDHESSDRFVESEMQTLNLMQKQKEVQSTPLACHTRETQANHWAIHDALQELEDGSEDQDDVAPTATVSSDQLAAMAGHAQGMGRGRAAAAPATSHSGSQTYSRMASTLKESDTTSAVTAGPTESTNYDTSTGAAEPRMQGDVLPQEEADPLESLNRVELVRTLQLADSVLAQNSYLDKLLLYRNVKPLEVLRASELEKQESAEAEEDMAEDSGALSSNVPSGADGAEAPAAQESSSGQSFGGSAATAQDAGEPAATESSTKDGAEPAEPSESGEDTHDSSAIRLSLLWEFRCDLTEGRNVSCLGWNKVKKDLLAVGYGQFEFGKQIGGLVAFWSLKNPDYPLWHFSTSCGVTALDFSTKNGNILAIGLYDGTVAIYDVMTRQQNAAMESTHSSGKHSDPVWKMRWIEQVPDMDKLITISTDGRVTMWSITKGLEHSNLMKLKRVVARQPAAAQGPVSTNMNTEAFISRRASGMSFSFCVHDPRVYIAGTEDGPIHKCSTSYSEQYLETYTGHKGPVYNLQWSPFRSELFLSCSADWTVRLWTEHKDSSLLTFQSASEQVNDVQWCPSNSTVFATVTNGGVLEIWDITLSTMKPVAAKSPAGQSRQNCVLFSDISPVVVCGGANGAVAVYRLFNCNCDDETAEDQKQRLDEAIAANIVKTVPTI</sequence>
<dbReference type="GO" id="GO:0003341">
    <property type="term" value="P:cilium movement"/>
    <property type="evidence" value="ECO:0007669"/>
    <property type="project" value="TreeGrafter"/>
</dbReference>
<feature type="compositionally biased region" description="Basic residues" evidence="13">
    <location>
        <begin position="26"/>
        <end position="39"/>
    </location>
</feature>
<dbReference type="PROSITE" id="PS50082">
    <property type="entry name" value="WD_REPEATS_2"/>
    <property type="match status" value="1"/>
</dbReference>
<feature type="compositionally biased region" description="Polar residues" evidence="13">
    <location>
        <begin position="315"/>
        <end position="327"/>
    </location>
</feature>
<feature type="compositionally biased region" description="Basic and acidic residues" evidence="13">
    <location>
        <begin position="127"/>
        <end position="140"/>
    </location>
</feature>
<evidence type="ECO:0000256" key="9">
    <source>
        <dbReference type="ARBA" id="ARBA00024190"/>
    </source>
</evidence>
<feature type="compositionally biased region" description="Polar residues" evidence="13">
    <location>
        <begin position="40"/>
        <end position="50"/>
    </location>
</feature>
<keyword evidence="6" id="KW-0969">Cilium</keyword>
<evidence type="ECO:0000256" key="7">
    <source>
        <dbReference type="ARBA" id="ARBA00023212"/>
    </source>
</evidence>
<feature type="repeat" description="WD" evidence="12">
    <location>
        <begin position="731"/>
        <end position="773"/>
    </location>
</feature>
<comment type="subcellular location">
    <subcellularLocation>
        <location evidence="1">Cytoplasm</location>
        <location evidence="1">Cytoskeleton</location>
        <location evidence="1">Flagellum axoneme</location>
    </subcellularLocation>
    <subcellularLocation>
        <location evidence="9">Dynein axonemal particle</location>
    </subcellularLocation>
</comment>
<accession>A0A061S8J8</accession>
<dbReference type="SUPFAM" id="SSF50978">
    <property type="entry name" value="WD40 repeat-like"/>
    <property type="match status" value="1"/>
</dbReference>
<dbReference type="GO" id="GO:0045503">
    <property type="term" value="F:dynein light chain binding"/>
    <property type="evidence" value="ECO:0007669"/>
    <property type="project" value="TreeGrafter"/>
</dbReference>
<evidence type="ECO:0000256" key="13">
    <source>
        <dbReference type="SAM" id="MobiDB-lite"/>
    </source>
</evidence>
<dbReference type="SMART" id="SM00320">
    <property type="entry name" value="WD40"/>
    <property type="match status" value="5"/>
</dbReference>
<evidence type="ECO:0000313" key="14">
    <source>
        <dbReference type="EMBL" id="JAC80558.1"/>
    </source>
</evidence>
<keyword evidence="5" id="KW-0282">Flagellum</keyword>
<feature type="compositionally biased region" description="Polar residues" evidence="13">
    <location>
        <begin position="335"/>
        <end position="354"/>
    </location>
</feature>
<gene>
    <name evidence="14" type="ORF">TSPGSL018_9995</name>
</gene>
<dbReference type="Gene3D" id="2.130.10.10">
    <property type="entry name" value="YVTN repeat-like/Quinoprotein amine dehydrogenase"/>
    <property type="match status" value="2"/>
</dbReference>
<dbReference type="InterPro" id="IPR015943">
    <property type="entry name" value="WD40/YVTN_repeat-like_dom_sf"/>
</dbReference>
<keyword evidence="7" id="KW-0206">Cytoskeleton</keyword>
<name>A0A061S8J8_9CHLO</name>
<feature type="compositionally biased region" description="Low complexity" evidence="13">
    <location>
        <begin position="301"/>
        <end position="314"/>
    </location>
</feature>
<dbReference type="GO" id="GO:0120293">
    <property type="term" value="C:dynein axonemal particle"/>
    <property type="evidence" value="ECO:0007669"/>
    <property type="project" value="UniProtKB-SubCell"/>
</dbReference>
<feature type="region of interest" description="Disordered" evidence="13">
    <location>
        <begin position="117"/>
        <end position="160"/>
    </location>
</feature>
<evidence type="ECO:0000256" key="10">
    <source>
        <dbReference type="ARBA" id="ARBA00040002"/>
    </source>
</evidence>
<reference evidence="14" key="1">
    <citation type="submission" date="2014-05" db="EMBL/GenBank/DDBJ databases">
        <title>The transcriptome of the halophilic microalga Tetraselmis sp. GSL018 isolated from the Great Salt Lake, Utah.</title>
        <authorList>
            <person name="Jinkerson R.E."/>
            <person name="D'Adamo S."/>
            <person name="Posewitz M.C."/>
        </authorList>
    </citation>
    <scope>NUCLEOTIDE SEQUENCE</scope>
    <source>
        <strain evidence="14">GSL018</strain>
    </source>
</reference>
<dbReference type="InterPro" id="IPR001680">
    <property type="entry name" value="WD40_rpt"/>
</dbReference>
<evidence type="ECO:0000256" key="3">
    <source>
        <dbReference type="ARBA" id="ARBA00022574"/>
    </source>
</evidence>
<feature type="region of interest" description="Disordered" evidence="13">
    <location>
        <begin position="301"/>
        <end position="358"/>
    </location>
</feature>
<evidence type="ECO:0000256" key="4">
    <source>
        <dbReference type="ARBA" id="ARBA00022737"/>
    </source>
</evidence>
<feature type="region of interest" description="Disordered" evidence="13">
    <location>
        <begin position="419"/>
        <end position="501"/>
    </location>
</feature>
<dbReference type="PANTHER" id="PTHR12442">
    <property type="entry name" value="DYNEIN INTERMEDIATE CHAIN"/>
    <property type="match status" value="1"/>
</dbReference>
<keyword evidence="8" id="KW-0966">Cell projection</keyword>
<organism evidence="14">
    <name type="scientific">Tetraselmis sp. GSL018</name>
    <dbReference type="NCBI Taxonomy" id="582737"/>
    <lineage>
        <taxon>Eukaryota</taxon>
        <taxon>Viridiplantae</taxon>
        <taxon>Chlorophyta</taxon>
        <taxon>core chlorophytes</taxon>
        <taxon>Chlorodendrophyceae</taxon>
        <taxon>Chlorodendrales</taxon>
        <taxon>Chlorodendraceae</taxon>
        <taxon>Tetraselmis</taxon>
    </lineage>
</organism>
<evidence type="ECO:0000256" key="8">
    <source>
        <dbReference type="ARBA" id="ARBA00023273"/>
    </source>
</evidence>
<keyword evidence="3 12" id="KW-0853">WD repeat</keyword>
<dbReference type="Pfam" id="PF00400">
    <property type="entry name" value="WD40"/>
    <property type="match status" value="1"/>
</dbReference>